<feature type="domain" description="CN hydrolase" evidence="3">
    <location>
        <begin position="5"/>
        <end position="250"/>
    </location>
</feature>
<proteinExistence type="inferred from homology"/>
<dbReference type="InterPro" id="IPR003010">
    <property type="entry name" value="C-N_Hydrolase"/>
</dbReference>
<dbReference type="Proteomes" id="UP000009315">
    <property type="component" value="Unassembled WGS sequence"/>
</dbReference>
<dbReference type="PROSITE" id="PS01227">
    <property type="entry name" value="UPF0012"/>
    <property type="match status" value="1"/>
</dbReference>
<evidence type="ECO:0000259" key="3">
    <source>
        <dbReference type="PROSITE" id="PS50263"/>
    </source>
</evidence>
<keyword evidence="5" id="KW-1185">Reference proteome</keyword>
<dbReference type="InterPro" id="IPR001110">
    <property type="entry name" value="UPF0012_CS"/>
</dbReference>
<comment type="caution">
    <text evidence="4">The sequence shown here is derived from an EMBL/GenBank/DDBJ whole genome shotgun (WGS) entry which is preliminary data.</text>
</comment>
<dbReference type="OrthoDB" id="9811121at2"/>
<dbReference type="EC" id="3.5.1.3" evidence="4"/>
<organism evidence="4 5">
    <name type="scientific">Desulforamulus hydrothermalis Lam5 = DSM 18033</name>
    <dbReference type="NCBI Taxonomy" id="1121428"/>
    <lineage>
        <taxon>Bacteria</taxon>
        <taxon>Bacillati</taxon>
        <taxon>Bacillota</taxon>
        <taxon>Clostridia</taxon>
        <taxon>Eubacteriales</taxon>
        <taxon>Peptococcaceae</taxon>
        <taxon>Desulforamulus</taxon>
    </lineage>
</organism>
<dbReference type="CDD" id="cd07572">
    <property type="entry name" value="nit"/>
    <property type="match status" value="1"/>
</dbReference>
<dbReference type="InterPro" id="IPR036526">
    <property type="entry name" value="C-N_Hydrolase_sf"/>
</dbReference>
<evidence type="ECO:0000256" key="2">
    <source>
        <dbReference type="ARBA" id="ARBA00022801"/>
    </source>
</evidence>
<keyword evidence="2 4" id="KW-0378">Hydrolase</keyword>
<dbReference type="GO" id="GO:0050152">
    <property type="term" value="F:omega-amidase activity"/>
    <property type="evidence" value="ECO:0007669"/>
    <property type="project" value="UniProtKB-EC"/>
</dbReference>
<dbReference type="GO" id="GO:0006107">
    <property type="term" value="P:oxaloacetate metabolic process"/>
    <property type="evidence" value="ECO:0007669"/>
    <property type="project" value="TreeGrafter"/>
</dbReference>
<dbReference type="PROSITE" id="PS50263">
    <property type="entry name" value="CN_HYDROLASE"/>
    <property type="match status" value="1"/>
</dbReference>
<name>K8EC90_9FIRM</name>
<dbReference type="RefSeq" id="WP_008413251.1">
    <property type="nucleotide sequence ID" value="NZ_CAOS01000014.1"/>
</dbReference>
<dbReference type="eggNOG" id="COG0388">
    <property type="taxonomic scope" value="Bacteria"/>
</dbReference>
<dbReference type="PANTHER" id="PTHR23088:SF30">
    <property type="entry name" value="OMEGA-AMIDASE NIT2"/>
    <property type="match status" value="1"/>
</dbReference>
<comment type="similarity">
    <text evidence="1">Belongs to the carbon-nitrogen hydrolase superfamily. NIT1/NIT2 family.</text>
</comment>
<dbReference type="Pfam" id="PF00795">
    <property type="entry name" value="CN_hydrolase"/>
    <property type="match status" value="1"/>
</dbReference>
<dbReference type="PANTHER" id="PTHR23088">
    <property type="entry name" value="NITRILASE-RELATED"/>
    <property type="match status" value="1"/>
</dbReference>
<evidence type="ECO:0000256" key="1">
    <source>
        <dbReference type="ARBA" id="ARBA00010613"/>
    </source>
</evidence>
<accession>K8EC90</accession>
<dbReference type="EMBL" id="CAOS01000014">
    <property type="protein sequence ID" value="CCO09303.1"/>
    <property type="molecule type" value="Genomic_DNA"/>
</dbReference>
<protein>
    <submittedName>
        <fullName evidence="4">Omega-amidase NIT2</fullName>
        <ecNumber evidence="4">3.5.1.3</ecNumber>
    </submittedName>
</protein>
<dbReference type="STRING" id="1121428.DESHY_70089"/>
<dbReference type="Gene3D" id="3.60.110.10">
    <property type="entry name" value="Carbon-nitrogen hydrolase"/>
    <property type="match status" value="1"/>
</dbReference>
<evidence type="ECO:0000313" key="5">
    <source>
        <dbReference type="Proteomes" id="UP000009315"/>
    </source>
</evidence>
<sequence>MTTCFKLALCQLQVTADKKLNLRHARAAVQEAAGRGCRLAALPEMFNCPYGNRYFPAYAEEFPDGETIRCLAGLAKEYGIYLVGGSIPERSAGRLYNTSFVFGPDGNLLARHRKIHLFDIDIPGGISFKESATLAAGNSLTLFTTPFCRIGVAICYDIRFPELTRAMALQGIHLLVLPAAFNMTTGPAHWELTMRARALDNQIFVAAVSPARDNQAEYVAYGHSMVTSPWGEVLVQAADGPAVLTADIDLAQLHRIREQLPLLKHRREDVYFSIGSTS</sequence>
<dbReference type="GO" id="GO:0006528">
    <property type="term" value="P:asparagine metabolic process"/>
    <property type="evidence" value="ECO:0007669"/>
    <property type="project" value="TreeGrafter"/>
</dbReference>
<evidence type="ECO:0000313" key="4">
    <source>
        <dbReference type="EMBL" id="CCO09303.1"/>
    </source>
</evidence>
<dbReference type="GO" id="GO:0006541">
    <property type="term" value="P:glutamine metabolic process"/>
    <property type="evidence" value="ECO:0007669"/>
    <property type="project" value="TreeGrafter"/>
</dbReference>
<gene>
    <name evidence="4" type="primary">nit</name>
    <name evidence="4" type="ORF">DESHY_70089</name>
</gene>
<dbReference type="SUPFAM" id="SSF56317">
    <property type="entry name" value="Carbon-nitrogen hydrolase"/>
    <property type="match status" value="1"/>
</dbReference>
<dbReference type="InterPro" id="IPR045254">
    <property type="entry name" value="Nit1/2_C-N_Hydrolase"/>
</dbReference>
<dbReference type="FunFam" id="3.60.110.10:FF:000002">
    <property type="entry name" value="Nitrilase family member 2"/>
    <property type="match status" value="1"/>
</dbReference>
<dbReference type="AlphaFoldDB" id="K8EC90"/>
<reference evidence="4 5" key="1">
    <citation type="journal article" date="2013" name="Genome Announc.">
        <title>Genome Sequence of the Sulfate-Reducing Bacterium Desulfotomaculum hydrothermale Lam5(T).</title>
        <authorList>
            <person name="Amin O."/>
            <person name="Fardeau M.L."/>
            <person name="Valette O."/>
            <person name="Hirschler-Rea A."/>
            <person name="Barbe V."/>
            <person name="Medigue C."/>
            <person name="Vacherie B."/>
            <person name="Ollivier B."/>
            <person name="Bertin P.N."/>
            <person name="Dolla A."/>
        </authorList>
    </citation>
    <scope>NUCLEOTIDE SEQUENCE [LARGE SCALE GENOMIC DNA]</scope>
    <source>
        <strain evidence="5">Lam5 / DSM 18033</strain>
    </source>
</reference>